<name>S7TRK0_DESML</name>
<dbReference type="EMBL" id="ATHJ01000088">
    <property type="protein sequence ID" value="EPR39742.1"/>
    <property type="molecule type" value="Genomic_DNA"/>
</dbReference>
<sequence>MSVIHTCITGPDNKIEERELTLGKAIRLHCLECLGFSPDEVSRCSHQICPLHPFRFGRDPSHTREMTDEQKAATAARLKAARQTAKIED</sequence>
<evidence type="ECO:0000313" key="2">
    <source>
        <dbReference type="Proteomes" id="UP000014977"/>
    </source>
</evidence>
<comment type="caution">
    <text evidence="1">The sequence shown here is derived from an EMBL/GenBank/DDBJ whole genome shotgun (WGS) entry which is preliminary data.</text>
</comment>
<keyword evidence="2" id="KW-1185">Reference proteome</keyword>
<evidence type="ECO:0000313" key="1">
    <source>
        <dbReference type="EMBL" id="EPR39742.1"/>
    </source>
</evidence>
<proteinExistence type="predicted"/>
<organism evidence="1 2">
    <name type="scientific">Desulfococcus multivorans DSM 2059</name>
    <dbReference type="NCBI Taxonomy" id="1121405"/>
    <lineage>
        <taxon>Bacteria</taxon>
        <taxon>Pseudomonadati</taxon>
        <taxon>Thermodesulfobacteriota</taxon>
        <taxon>Desulfobacteria</taxon>
        <taxon>Desulfobacterales</taxon>
        <taxon>Desulfococcaceae</taxon>
        <taxon>Desulfococcus</taxon>
    </lineage>
</organism>
<dbReference type="STRING" id="897.B2D07_18940"/>
<reference evidence="1 2" key="1">
    <citation type="journal article" date="2013" name="Genome Announc.">
        <title>Draft genome sequences for three mercury-methylating, sulfate-reducing bacteria.</title>
        <authorList>
            <person name="Brown S.D."/>
            <person name="Hurt R.A.Jr."/>
            <person name="Gilmour C.C."/>
            <person name="Elias D.A."/>
        </authorList>
    </citation>
    <scope>NUCLEOTIDE SEQUENCE [LARGE SCALE GENOMIC DNA]</scope>
    <source>
        <strain evidence="1 2">DSM 2059</strain>
    </source>
</reference>
<dbReference type="Proteomes" id="UP000014977">
    <property type="component" value="Unassembled WGS sequence"/>
</dbReference>
<gene>
    <name evidence="1" type="ORF">dsmv_2590</name>
</gene>
<protein>
    <submittedName>
        <fullName evidence="1">Uncharacterized protein</fullName>
    </submittedName>
</protein>
<dbReference type="AlphaFoldDB" id="S7TRK0"/>
<accession>S7TRK0</accession>